<dbReference type="Pfam" id="PF24830">
    <property type="entry name" value="DUF7714"/>
    <property type="match status" value="1"/>
</dbReference>
<accession>A0AA96V8W2</accession>
<dbReference type="GeneID" id="85196555"/>
<dbReference type="KEGG" id="mees:MmiEs2_01040"/>
<dbReference type="InterPro" id="IPR056131">
    <property type="entry name" value="DUF7714"/>
</dbReference>
<keyword evidence="2" id="KW-1185">Reference proteome</keyword>
<gene>
    <name evidence="1" type="ORF">MmiEs2_01040</name>
</gene>
<protein>
    <submittedName>
        <fullName evidence="1">Uncharacterized protein</fullName>
    </submittedName>
</protein>
<sequence>MIFPDEYKTIGWAEAGKPGHDNQKVYFLSQYILEKTDAGYNLYEIEHDGSGFLRNPVRSVLIAGADEVLLYPEEMNIKNRTLLIETADRLIRDENEIRSNQNGGKLATTVVFKGFDKHLTFVKDPDVSEILEIQIVDVYPPEPAWLSNCIKRLEAANIFGDLQIRFTEKLADLSVYQGEKTIYPCHSSGLSGKFLDSDVLDETEDGWLLVGCDTSRQIIQTLYPNLKYDFVDMCPMRSDLTKPDKPFVMRCCKSENSGKIIQINGQKGVIVHWGAGEWQIAECIRKLALELQKIDQ</sequence>
<name>A0AA96V8W2_9EURY</name>
<dbReference type="Proteomes" id="UP001302662">
    <property type="component" value="Chromosome"/>
</dbReference>
<dbReference type="EMBL" id="CP131062">
    <property type="protein sequence ID" value="WNY27925.1"/>
    <property type="molecule type" value="Genomic_DNA"/>
</dbReference>
<dbReference type="AlphaFoldDB" id="A0AA96V8W2"/>
<evidence type="ECO:0000313" key="2">
    <source>
        <dbReference type="Proteomes" id="UP001302662"/>
    </source>
</evidence>
<evidence type="ECO:0000313" key="1">
    <source>
        <dbReference type="EMBL" id="WNY27925.1"/>
    </source>
</evidence>
<organism evidence="1 2">
    <name type="scientific">Methanimicrococcus stummii</name>
    <dbReference type="NCBI Taxonomy" id="3028294"/>
    <lineage>
        <taxon>Archaea</taxon>
        <taxon>Methanobacteriati</taxon>
        <taxon>Methanobacteriota</taxon>
        <taxon>Stenosarchaea group</taxon>
        <taxon>Methanomicrobia</taxon>
        <taxon>Methanosarcinales</taxon>
        <taxon>Methanosarcinaceae</taxon>
        <taxon>Methanimicrococcus</taxon>
    </lineage>
</organism>
<dbReference type="RefSeq" id="WP_316559497.1">
    <property type="nucleotide sequence ID" value="NZ_CP131062.1"/>
</dbReference>
<proteinExistence type="predicted"/>
<reference evidence="1 2" key="1">
    <citation type="submission" date="2023-07" db="EMBL/GenBank/DDBJ databases">
        <title>Closed genome sequence of Methanimicrococcus sp. Es2.</title>
        <authorList>
            <person name="Protasov E."/>
            <person name="Platt K."/>
            <person name="Reeh H."/>
            <person name="Poehlein A."/>
            <person name="Daniel R."/>
            <person name="Brune A."/>
        </authorList>
    </citation>
    <scope>NUCLEOTIDE SEQUENCE [LARGE SCALE GENOMIC DNA]</scope>
    <source>
        <strain evidence="1 2">Es2</strain>
    </source>
</reference>